<dbReference type="EMBL" id="GBXM01048516">
    <property type="protein sequence ID" value="JAH60061.1"/>
    <property type="molecule type" value="Transcribed_RNA"/>
</dbReference>
<accession>A0A0E9U2N0</accession>
<reference evidence="1" key="2">
    <citation type="journal article" date="2015" name="Fish Shellfish Immunol.">
        <title>Early steps in the European eel (Anguilla anguilla)-Vibrio vulnificus interaction in the gills: Role of the RtxA13 toxin.</title>
        <authorList>
            <person name="Callol A."/>
            <person name="Pajuelo D."/>
            <person name="Ebbesson L."/>
            <person name="Teles M."/>
            <person name="MacKenzie S."/>
            <person name="Amaro C."/>
        </authorList>
    </citation>
    <scope>NUCLEOTIDE SEQUENCE</scope>
</reference>
<organism evidence="1">
    <name type="scientific">Anguilla anguilla</name>
    <name type="common">European freshwater eel</name>
    <name type="synonym">Muraena anguilla</name>
    <dbReference type="NCBI Taxonomy" id="7936"/>
    <lineage>
        <taxon>Eukaryota</taxon>
        <taxon>Metazoa</taxon>
        <taxon>Chordata</taxon>
        <taxon>Craniata</taxon>
        <taxon>Vertebrata</taxon>
        <taxon>Euteleostomi</taxon>
        <taxon>Actinopterygii</taxon>
        <taxon>Neopterygii</taxon>
        <taxon>Teleostei</taxon>
        <taxon>Anguilliformes</taxon>
        <taxon>Anguillidae</taxon>
        <taxon>Anguilla</taxon>
    </lineage>
</organism>
<name>A0A0E9U2N0_ANGAN</name>
<sequence length="34" mass="3776">MQSDYLQIAGPIDTNWGSFERLQSCLIPSVSSMT</sequence>
<proteinExistence type="predicted"/>
<dbReference type="AlphaFoldDB" id="A0A0E9U2N0"/>
<evidence type="ECO:0000313" key="1">
    <source>
        <dbReference type="EMBL" id="JAH60061.1"/>
    </source>
</evidence>
<reference evidence="1" key="1">
    <citation type="submission" date="2014-11" db="EMBL/GenBank/DDBJ databases">
        <authorList>
            <person name="Amaro Gonzalez C."/>
        </authorList>
    </citation>
    <scope>NUCLEOTIDE SEQUENCE</scope>
</reference>
<protein>
    <submittedName>
        <fullName evidence="1">Uncharacterized protein</fullName>
    </submittedName>
</protein>